<keyword evidence="1" id="KW-0812">Transmembrane</keyword>
<dbReference type="HOGENOM" id="CLU_824131_0_0_1"/>
<evidence type="ECO:0000313" key="3">
    <source>
        <dbReference type="Proteomes" id="UP000053647"/>
    </source>
</evidence>
<name>A0A0C9TJ08_PAXIN</name>
<accession>A0A0C9TJ08</accession>
<dbReference type="OrthoDB" id="2640145at2759"/>
<keyword evidence="1" id="KW-1133">Transmembrane helix</keyword>
<dbReference type="Proteomes" id="UP000053647">
    <property type="component" value="Unassembled WGS sequence"/>
</dbReference>
<gene>
    <name evidence="2" type="ORF">PAXINDRAFT_157552</name>
</gene>
<keyword evidence="3" id="KW-1185">Reference proteome</keyword>
<sequence length="337" mass="37324">MSSLTKRPSGHLSRLLLHHARDILQYEFEVAATSPPENHLPQIVAVIDLNEAPQDIVQGSYSTGADYCGLISLLILVEVLNWLIAPFSLASFFFFLHALVSYTFAPMLGDGVLSLIQRPQGFHVPIPAYAILLDEESNVVLRGSQGVVEAATLGGFRLSHQVSDLLPWFLWKPLVILILEGFFQGLFYLMAFIPVFLLIDPGPSGLMTFILRFTDSMLSYLRTPIPRFRLIDPGLLLSTSPTQIPMPIVLAPCLAFIISAPILRRTCMLTNNSRPPMGELLAGFAEWIRVEKIGGQGSRIRRQRASTPFRGPSLLVHSVPFLRPVSKLSCPDGEVPR</sequence>
<dbReference type="AlphaFoldDB" id="A0A0C9TJ08"/>
<organism evidence="2 3">
    <name type="scientific">Paxillus involutus ATCC 200175</name>
    <dbReference type="NCBI Taxonomy" id="664439"/>
    <lineage>
        <taxon>Eukaryota</taxon>
        <taxon>Fungi</taxon>
        <taxon>Dikarya</taxon>
        <taxon>Basidiomycota</taxon>
        <taxon>Agaricomycotina</taxon>
        <taxon>Agaricomycetes</taxon>
        <taxon>Agaricomycetidae</taxon>
        <taxon>Boletales</taxon>
        <taxon>Paxilineae</taxon>
        <taxon>Paxillaceae</taxon>
        <taxon>Paxillus</taxon>
    </lineage>
</organism>
<dbReference type="EMBL" id="KN819399">
    <property type="protein sequence ID" value="KIJ10673.1"/>
    <property type="molecule type" value="Genomic_DNA"/>
</dbReference>
<feature type="transmembrane region" description="Helical" evidence="1">
    <location>
        <begin position="174"/>
        <end position="199"/>
    </location>
</feature>
<keyword evidence="1" id="KW-0472">Membrane</keyword>
<reference evidence="3" key="2">
    <citation type="submission" date="2015-01" db="EMBL/GenBank/DDBJ databases">
        <title>Evolutionary Origins and Diversification of the Mycorrhizal Mutualists.</title>
        <authorList>
            <consortium name="DOE Joint Genome Institute"/>
            <consortium name="Mycorrhizal Genomics Consortium"/>
            <person name="Kohler A."/>
            <person name="Kuo A."/>
            <person name="Nagy L.G."/>
            <person name="Floudas D."/>
            <person name="Copeland A."/>
            <person name="Barry K.W."/>
            <person name="Cichocki N."/>
            <person name="Veneault-Fourrey C."/>
            <person name="LaButti K."/>
            <person name="Lindquist E.A."/>
            <person name="Lipzen A."/>
            <person name="Lundell T."/>
            <person name="Morin E."/>
            <person name="Murat C."/>
            <person name="Riley R."/>
            <person name="Ohm R."/>
            <person name="Sun H."/>
            <person name="Tunlid A."/>
            <person name="Henrissat B."/>
            <person name="Grigoriev I.V."/>
            <person name="Hibbett D.S."/>
            <person name="Martin F."/>
        </authorList>
    </citation>
    <scope>NUCLEOTIDE SEQUENCE [LARGE SCALE GENOMIC DNA]</scope>
    <source>
        <strain evidence="3">ATCC 200175</strain>
    </source>
</reference>
<feature type="transmembrane region" description="Helical" evidence="1">
    <location>
        <begin position="90"/>
        <end position="109"/>
    </location>
</feature>
<evidence type="ECO:0000313" key="2">
    <source>
        <dbReference type="EMBL" id="KIJ10673.1"/>
    </source>
</evidence>
<feature type="transmembrane region" description="Helical" evidence="1">
    <location>
        <begin position="244"/>
        <end position="263"/>
    </location>
</feature>
<reference evidence="2 3" key="1">
    <citation type="submission" date="2014-06" db="EMBL/GenBank/DDBJ databases">
        <authorList>
            <consortium name="DOE Joint Genome Institute"/>
            <person name="Kuo A."/>
            <person name="Kohler A."/>
            <person name="Nagy L.G."/>
            <person name="Floudas D."/>
            <person name="Copeland A."/>
            <person name="Barry K.W."/>
            <person name="Cichocki N."/>
            <person name="Veneault-Fourrey C."/>
            <person name="LaButti K."/>
            <person name="Lindquist E.A."/>
            <person name="Lipzen A."/>
            <person name="Lundell T."/>
            <person name="Morin E."/>
            <person name="Murat C."/>
            <person name="Sun H."/>
            <person name="Tunlid A."/>
            <person name="Henrissat B."/>
            <person name="Grigoriev I.V."/>
            <person name="Hibbett D.S."/>
            <person name="Martin F."/>
            <person name="Nordberg H.P."/>
            <person name="Cantor M.N."/>
            <person name="Hua S.X."/>
        </authorList>
    </citation>
    <scope>NUCLEOTIDE SEQUENCE [LARGE SCALE GENOMIC DNA]</scope>
    <source>
        <strain evidence="2 3">ATCC 200175</strain>
    </source>
</reference>
<feature type="transmembrane region" description="Helical" evidence="1">
    <location>
        <begin position="67"/>
        <end position="84"/>
    </location>
</feature>
<evidence type="ECO:0000256" key="1">
    <source>
        <dbReference type="SAM" id="Phobius"/>
    </source>
</evidence>
<proteinExistence type="predicted"/>
<protein>
    <submittedName>
        <fullName evidence="2">Uncharacterized protein</fullName>
    </submittedName>
</protein>